<dbReference type="GeneID" id="89941839"/>
<dbReference type="SUPFAM" id="SSF48403">
    <property type="entry name" value="Ankyrin repeat"/>
    <property type="match status" value="1"/>
</dbReference>
<dbReference type="PANTHER" id="PTHR48011:SF4">
    <property type="entry name" value="MITOGEN-ACTIVATED PROTEIN KINASE KINASE KINASE 19"/>
    <property type="match status" value="1"/>
</dbReference>
<dbReference type="GO" id="GO:0004672">
    <property type="term" value="F:protein kinase activity"/>
    <property type="evidence" value="ECO:0007669"/>
    <property type="project" value="InterPro"/>
</dbReference>
<name>A0AAN6TEF0_9PEZI</name>
<feature type="region of interest" description="Disordered" evidence="1">
    <location>
        <begin position="624"/>
        <end position="663"/>
    </location>
</feature>
<dbReference type="PROSITE" id="PS00108">
    <property type="entry name" value="PROTEIN_KINASE_ST"/>
    <property type="match status" value="1"/>
</dbReference>
<dbReference type="AlphaFoldDB" id="A0AAN6TEF0"/>
<protein>
    <submittedName>
        <fullName evidence="3">Kinase-like protein</fullName>
    </submittedName>
</protein>
<evidence type="ECO:0000256" key="1">
    <source>
        <dbReference type="SAM" id="MobiDB-lite"/>
    </source>
</evidence>
<dbReference type="InterPro" id="IPR000719">
    <property type="entry name" value="Prot_kinase_dom"/>
</dbReference>
<dbReference type="InterPro" id="IPR008271">
    <property type="entry name" value="Ser/Thr_kinase_AS"/>
</dbReference>
<feature type="domain" description="Protein kinase" evidence="2">
    <location>
        <begin position="54"/>
        <end position="350"/>
    </location>
</feature>
<evidence type="ECO:0000259" key="2">
    <source>
        <dbReference type="PROSITE" id="PS50011"/>
    </source>
</evidence>
<evidence type="ECO:0000313" key="4">
    <source>
        <dbReference type="Proteomes" id="UP001302812"/>
    </source>
</evidence>
<dbReference type="Proteomes" id="UP001302812">
    <property type="component" value="Unassembled WGS sequence"/>
</dbReference>
<dbReference type="RefSeq" id="XP_064670458.1">
    <property type="nucleotide sequence ID" value="XM_064817714.1"/>
</dbReference>
<dbReference type="SUPFAM" id="SSF56112">
    <property type="entry name" value="Protein kinase-like (PK-like)"/>
    <property type="match status" value="1"/>
</dbReference>
<evidence type="ECO:0000313" key="3">
    <source>
        <dbReference type="EMBL" id="KAK4112888.1"/>
    </source>
</evidence>
<dbReference type="EMBL" id="MU853341">
    <property type="protein sequence ID" value="KAK4112888.1"/>
    <property type="molecule type" value="Genomic_DNA"/>
</dbReference>
<dbReference type="Gene3D" id="1.25.40.20">
    <property type="entry name" value="Ankyrin repeat-containing domain"/>
    <property type="match status" value="2"/>
</dbReference>
<dbReference type="Pfam" id="PF00069">
    <property type="entry name" value="Pkinase"/>
    <property type="match status" value="1"/>
</dbReference>
<dbReference type="SMART" id="SM00220">
    <property type="entry name" value="S_TKc"/>
    <property type="match status" value="1"/>
</dbReference>
<sequence>MACLLPASAGSHSSDMQLAVSQLQQNNYLMGYRNLLSYATSLGVPVLRRSALSQEEWRLRSQGQYSAAYEAVLAGALAVEKVIIKRPKASFSRDSANIESELQHKALSGIIQELRILAHQDLRAHTNLPRILGVFFEEVLNPDGTIPCLVFEQAISDLFSYLGDNPSGIPATTIRSFSSDIAAGLSAIHGHGLVHGDLKPSNILLFLRDGRLAAALADFSTCGIADQSPRHVGIIPGTAGFWAPEYYRESAYHAWVNSPPRDIYGFGLVVVSMMGHSQTPPFPDSSMTLQHDDQRCLDHLRGRVPVLLPDGDFLWWVVEHCVVANPEKRWSLGRLGSELRSIQGLDDSLFHQVQAHAEQALLKDPDNPRVTILHQMELSSHLHSKLVSEYVMAVKESVDVRLAVTLAALYSGALGPAVESPYNFVAKTQWLLKAIELGSLPAVHALFEDRNTLRIVETIGRPLMSYKPLTFHAPYISTEALLERLHTFATQLSDVDSLNLLVFLGGGIPETFGLGNPSFKPRSSMQEKLREDFPGLYDLEDLKLNVLELDLQILDADAYDLVFSQKELFVLAYNDDLEAMMRQPDAAIVPYLHELLHTAVFGGSVRTVRYLVSSYDMDPNAIISDDSVMAPREPNMATSPTSQDEPEAEERSGSDCTDSDVSDDVLDMDMDGASYGLSFLDFAIILGRRAVVIALLERGARIHGAAAARPSSLHYLARFDDSELAKAVCQSLPDRQRFQEIMESKPSQGKLEGISAIELNMSAGRWRNVLQMIRQSETLDTSLGESNLLYLAISRSPPAPLFIIEEMLARGVDPDVAADATRPPLCWTIGSSNVAATEMLLRYGANLRPSGDVDLVGFAKECLDEIDTYYSNVIVVNKEGVLCPEGLRTVKQAAATVYVMATIAAEAGNHWLRDLGVCMSQCPDDCLGKIWLANSSEPKETTMLLELPIPT</sequence>
<comment type="caution">
    <text evidence="3">The sequence shown here is derived from an EMBL/GenBank/DDBJ whole genome shotgun (WGS) entry which is preliminary data.</text>
</comment>
<dbReference type="PANTHER" id="PTHR48011">
    <property type="entry name" value="CCR4-NOT TRANSCRIPTIONAL COMPLEX SUBUNIT CAF120-RELATED"/>
    <property type="match status" value="1"/>
</dbReference>
<keyword evidence="3" id="KW-0418">Kinase</keyword>
<keyword evidence="3" id="KW-0808">Transferase</keyword>
<organism evidence="3 4">
    <name type="scientific">Canariomyces notabilis</name>
    <dbReference type="NCBI Taxonomy" id="2074819"/>
    <lineage>
        <taxon>Eukaryota</taxon>
        <taxon>Fungi</taxon>
        <taxon>Dikarya</taxon>
        <taxon>Ascomycota</taxon>
        <taxon>Pezizomycotina</taxon>
        <taxon>Sordariomycetes</taxon>
        <taxon>Sordariomycetidae</taxon>
        <taxon>Sordariales</taxon>
        <taxon>Chaetomiaceae</taxon>
        <taxon>Canariomyces</taxon>
    </lineage>
</organism>
<keyword evidence="4" id="KW-1185">Reference proteome</keyword>
<dbReference type="SMART" id="SM00248">
    <property type="entry name" value="ANK"/>
    <property type="match status" value="5"/>
</dbReference>
<dbReference type="InterPro" id="IPR002110">
    <property type="entry name" value="Ankyrin_rpt"/>
</dbReference>
<dbReference type="GO" id="GO:0005524">
    <property type="term" value="F:ATP binding"/>
    <property type="evidence" value="ECO:0007669"/>
    <property type="project" value="InterPro"/>
</dbReference>
<dbReference type="PROSITE" id="PS50011">
    <property type="entry name" value="PROTEIN_KINASE_DOM"/>
    <property type="match status" value="1"/>
</dbReference>
<proteinExistence type="predicted"/>
<reference evidence="3" key="1">
    <citation type="journal article" date="2023" name="Mol. Phylogenet. Evol.">
        <title>Genome-scale phylogeny and comparative genomics of the fungal order Sordariales.</title>
        <authorList>
            <person name="Hensen N."/>
            <person name="Bonometti L."/>
            <person name="Westerberg I."/>
            <person name="Brannstrom I.O."/>
            <person name="Guillou S."/>
            <person name="Cros-Aarteil S."/>
            <person name="Calhoun S."/>
            <person name="Haridas S."/>
            <person name="Kuo A."/>
            <person name="Mondo S."/>
            <person name="Pangilinan J."/>
            <person name="Riley R."/>
            <person name="LaButti K."/>
            <person name="Andreopoulos B."/>
            <person name="Lipzen A."/>
            <person name="Chen C."/>
            <person name="Yan M."/>
            <person name="Daum C."/>
            <person name="Ng V."/>
            <person name="Clum A."/>
            <person name="Steindorff A."/>
            <person name="Ohm R.A."/>
            <person name="Martin F."/>
            <person name="Silar P."/>
            <person name="Natvig D.O."/>
            <person name="Lalanne C."/>
            <person name="Gautier V."/>
            <person name="Ament-Velasquez S.L."/>
            <person name="Kruys A."/>
            <person name="Hutchinson M.I."/>
            <person name="Powell A.J."/>
            <person name="Barry K."/>
            <person name="Miller A.N."/>
            <person name="Grigoriev I.V."/>
            <person name="Debuchy R."/>
            <person name="Gladieux P."/>
            <person name="Hiltunen Thoren M."/>
            <person name="Johannesson H."/>
        </authorList>
    </citation>
    <scope>NUCLEOTIDE SEQUENCE</scope>
    <source>
        <strain evidence="3">CBS 508.74</strain>
    </source>
</reference>
<dbReference type="InterPro" id="IPR011009">
    <property type="entry name" value="Kinase-like_dom_sf"/>
</dbReference>
<dbReference type="Gene3D" id="1.10.510.10">
    <property type="entry name" value="Transferase(Phosphotransferase) domain 1"/>
    <property type="match status" value="1"/>
</dbReference>
<dbReference type="InterPro" id="IPR036770">
    <property type="entry name" value="Ankyrin_rpt-contain_sf"/>
</dbReference>
<dbReference type="GO" id="GO:0007165">
    <property type="term" value="P:signal transduction"/>
    <property type="evidence" value="ECO:0007669"/>
    <property type="project" value="TreeGrafter"/>
</dbReference>
<reference evidence="3" key="2">
    <citation type="submission" date="2023-05" db="EMBL/GenBank/DDBJ databases">
        <authorList>
            <consortium name="Lawrence Berkeley National Laboratory"/>
            <person name="Steindorff A."/>
            <person name="Hensen N."/>
            <person name="Bonometti L."/>
            <person name="Westerberg I."/>
            <person name="Brannstrom I.O."/>
            <person name="Guillou S."/>
            <person name="Cros-Aarteil S."/>
            <person name="Calhoun S."/>
            <person name="Haridas S."/>
            <person name="Kuo A."/>
            <person name="Mondo S."/>
            <person name="Pangilinan J."/>
            <person name="Riley R."/>
            <person name="Labutti K."/>
            <person name="Andreopoulos B."/>
            <person name="Lipzen A."/>
            <person name="Chen C."/>
            <person name="Yanf M."/>
            <person name="Daum C."/>
            <person name="Ng V."/>
            <person name="Clum A."/>
            <person name="Ohm R."/>
            <person name="Martin F."/>
            <person name="Silar P."/>
            <person name="Natvig D."/>
            <person name="Lalanne C."/>
            <person name="Gautier V."/>
            <person name="Ament-Velasquez S.L."/>
            <person name="Kruys A."/>
            <person name="Hutchinson M.I."/>
            <person name="Powell A.J."/>
            <person name="Barry K."/>
            <person name="Miller A.N."/>
            <person name="Grigoriev I.V."/>
            <person name="Debuchy R."/>
            <person name="Gladieux P."/>
            <person name="Thoren M.H."/>
            <person name="Johannesson H."/>
        </authorList>
    </citation>
    <scope>NUCLEOTIDE SEQUENCE</scope>
    <source>
        <strain evidence="3">CBS 508.74</strain>
    </source>
</reference>
<accession>A0AAN6TEF0</accession>
<dbReference type="InterPro" id="IPR052751">
    <property type="entry name" value="Plant_MAPKKK"/>
</dbReference>
<gene>
    <name evidence="3" type="ORF">N656DRAFT_798069</name>
</gene>